<reference evidence="1" key="1">
    <citation type="submission" date="2018-02" db="EMBL/GenBank/DDBJ databases">
        <title>Rhizophora mucronata_Transcriptome.</title>
        <authorList>
            <person name="Meera S.P."/>
            <person name="Sreeshan A."/>
            <person name="Augustine A."/>
        </authorList>
    </citation>
    <scope>NUCLEOTIDE SEQUENCE</scope>
    <source>
        <tissue evidence="1">Leaf</tissue>
    </source>
</reference>
<dbReference type="AlphaFoldDB" id="A0A2P2K466"/>
<dbReference type="EMBL" id="GGEC01020034">
    <property type="protein sequence ID" value="MBX00518.1"/>
    <property type="molecule type" value="Transcribed_RNA"/>
</dbReference>
<evidence type="ECO:0000313" key="1">
    <source>
        <dbReference type="EMBL" id="MBX00518.1"/>
    </source>
</evidence>
<sequence>MGRDLPHCQHQAYLLCILAKPIQNQTG</sequence>
<organism evidence="1">
    <name type="scientific">Rhizophora mucronata</name>
    <name type="common">Asiatic mangrove</name>
    <dbReference type="NCBI Taxonomy" id="61149"/>
    <lineage>
        <taxon>Eukaryota</taxon>
        <taxon>Viridiplantae</taxon>
        <taxon>Streptophyta</taxon>
        <taxon>Embryophyta</taxon>
        <taxon>Tracheophyta</taxon>
        <taxon>Spermatophyta</taxon>
        <taxon>Magnoliopsida</taxon>
        <taxon>eudicotyledons</taxon>
        <taxon>Gunneridae</taxon>
        <taxon>Pentapetalae</taxon>
        <taxon>rosids</taxon>
        <taxon>fabids</taxon>
        <taxon>Malpighiales</taxon>
        <taxon>Rhizophoraceae</taxon>
        <taxon>Rhizophora</taxon>
    </lineage>
</organism>
<protein>
    <submittedName>
        <fullName evidence="1">Superoxide dismutase Feic isoform X3</fullName>
    </submittedName>
</protein>
<accession>A0A2P2K466</accession>
<name>A0A2P2K466_RHIMU</name>
<proteinExistence type="predicted"/>